<evidence type="ECO:0000256" key="1">
    <source>
        <dbReference type="SAM" id="Coils"/>
    </source>
</evidence>
<evidence type="ECO:0000313" key="4">
    <source>
        <dbReference type="Proteomes" id="UP000316215"/>
    </source>
</evidence>
<feature type="compositionally biased region" description="Low complexity" evidence="2">
    <location>
        <begin position="65"/>
        <end position="107"/>
    </location>
</feature>
<feature type="compositionally biased region" description="Low complexity" evidence="2">
    <location>
        <begin position="197"/>
        <end position="206"/>
    </location>
</feature>
<feature type="region of interest" description="Disordered" evidence="2">
    <location>
        <begin position="65"/>
        <end position="213"/>
    </location>
</feature>
<dbReference type="Proteomes" id="UP000316215">
    <property type="component" value="Chromosome"/>
</dbReference>
<keyword evidence="4" id="KW-1185">Reference proteome</keyword>
<keyword evidence="1" id="KW-0175">Coiled coil</keyword>
<organism evidence="3 4">
    <name type="scientific">Streptomyces calvus</name>
    <dbReference type="NCBI Taxonomy" id="67282"/>
    <lineage>
        <taxon>Bacteria</taxon>
        <taxon>Bacillati</taxon>
        <taxon>Actinomycetota</taxon>
        <taxon>Actinomycetes</taxon>
        <taxon>Kitasatosporales</taxon>
        <taxon>Streptomycetaceae</taxon>
        <taxon>Streptomyces</taxon>
    </lineage>
</organism>
<proteinExistence type="predicted"/>
<protein>
    <recommendedName>
        <fullName evidence="5">Regulatory protein</fullName>
    </recommendedName>
</protein>
<name>A0A514JJI2_9ACTN</name>
<feature type="compositionally biased region" description="Polar residues" evidence="2">
    <location>
        <begin position="263"/>
        <end position="275"/>
    </location>
</feature>
<dbReference type="EMBL" id="CP022310">
    <property type="protein sequence ID" value="QDI67475.1"/>
    <property type="molecule type" value="Genomic_DNA"/>
</dbReference>
<reference evidence="3 4" key="1">
    <citation type="submission" date="2017-07" db="EMBL/GenBank/DDBJ databases">
        <title>The Complete Genome of Streptomyces asterosporus-ZSY.</title>
        <authorList>
            <person name="Zhang S."/>
        </authorList>
    </citation>
    <scope>NUCLEOTIDE SEQUENCE [LARGE SCALE GENOMIC DNA]</scope>
    <source>
        <strain evidence="3 4">DSM 41452</strain>
    </source>
</reference>
<feature type="region of interest" description="Disordered" evidence="2">
    <location>
        <begin position="263"/>
        <end position="294"/>
    </location>
</feature>
<feature type="compositionally biased region" description="Low complexity" evidence="2">
    <location>
        <begin position="135"/>
        <end position="166"/>
    </location>
</feature>
<accession>A0A514JJI2</accession>
<gene>
    <name evidence="3" type="ORF">CD934_01430</name>
</gene>
<evidence type="ECO:0008006" key="5">
    <source>
        <dbReference type="Google" id="ProtNLM"/>
    </source>
</evidence>
<evidence type="ECO:0000313" key="3">
    <source>
        <dbReference type="EMBL" id="QDI67475.1"/>
    </source>
</evidence>
<feature type="compositionally biased region" description="Low complexity" evidence="2">
    <location>
        <begin position="173"/>
        <end position="185"/>
    </location>
</feature>
<dbReference type="KEGG" id="sast:CD934_01430"/>
<sequence>MSENSTAATDLTSQYTAQVAGDLERNVKEQERITAEIAALREQLTVLQHDHAILVSMQQALGLTAAPAEPAAPSEPAAASRPAAAQESEAAEPAATTGSEAPAGGATVPAPRRRSGAKSGADKPKRGRTTGPRTASGKAAAKPSAVKSPTAKAPSVRSAGTKASAVKTKKQTKQQTQAEAEAPTSRVVKADGPTSRAAKAAKPAKPAKAEGPKLVELVRGHLAEHREPRSAAEVATALGQAHPDRTIRTTVVRSTLEGLVARNQAQRTKQGTSVFYTAPDAAPRTADGEAGAAS</sequence>
<feature type="coiled-coil region" evidence="1">
    <location>
        <begin position="23"/>
        <end position="50"/>
    </location>
</feature>
<evidence type="ECO:0000256" key="2">
    <source>
        <dbReference type="SAM" id="MobiDB-lite"/>
    </source>
</evidence>
<dbReference type="AlphaFoldDB" id="A0A514JJI2"/>
<dbReference type="RefSeq" id="WP_142230976.1">
    <property type="nucleotide sequence ID" value="NZ_CP022310.1"/>
</dbReference>